<dbReference type="NCBIfam" id="TIGR00165">
    <property type="entry name" value="S18"/>
    <property type="match status" value="1"/>
</dbReference>
<comment type="caution">
    <text evidence="6">The sequence shown here is derived from an EMBL/GenBank/DDBJ whole genome shotgun (WGS) entry which is preliminary data.</text>
</comment>
<dbReference type="Gene3D" id="4.10.640.10">
    <property type="entry name" value="Ribosomal protein S18"/>
    <property type="match status" value="1"/>
</dbReference>
<keyword evidence="3 4" id="KW-0687">Ribonucleoprotein</keyword>
<gene>
    <name evidence="4 6" type="primary">rpsR</name>
    <name evidence="6" type="ORF">BWY73_00283</name>
</gene>
<dbReference type="GO" id="GO:0003735">
    <property type="term" value="F:structural constituent of ribosome"/>
    <property type="evidence" value="ECO:0007669"/>
    <property type="project" value="InterPro"/>
</dbReference>
<evidence type="ECO:0000256" key="3">
    <source>
        <dbReference type="ARBA" id="ARBA00023274"/>
    </source>
</evidence>
<dbReference type="Pfam" id="PF01084">
    <property type="entry name" value="Ribosomal_S18"/>
    <property type="match status" value="1"/>
</dbReference>
<sequence length="83" mass="9845">MIPRKKKRERRGRRSLIARKCRFCEMGLVDIDYKDTGVLRRYLSVRGKMISARFTGTCAKHQRKLSLAIKRGRYMGLLPYIIR</sequence>
<comment type="subunit">
    <text evidence="4">Part of the 30S ribosomal subunit. Forms a tight heterodimer with protein bS6.</text>
</comment>
<keyword evidence="4" id="KW-0694">RNA-binding</keyword>
<evidence type="ECO:0000256" key="4">
    <source>
        <dbReference type="HAMAP-Rule" id="MF_00270"/>
    </source>
</evidence>
<dbReference type="SUPFAM" id="SSF46911">
    <property type="entry name" value="Ribosomal protein S18"/>
    <property type="match status" value="1"/>
</dbReference>
<dbReference type="PANTHER" id="PTHR13479:SF40">
    <property type="entry name" value="SMALL RIBOSOMAL SUBUNIT PROTEIN BS18M"/>
    <property type="match status" value="1"/>
</dbReference>
<dbReference type="AlphaFoldDB" id="A0A1V5MK46"/>
<evidence type="ECO:0000256" key="1">
    <source>
        <dbReference type="ARBA" id="ARBA00005589"/>
    </source>
</evidence>
<dbReference type="GO" id="GO:0070181">
    <property type="term" value="F:small ribosomal subunit rRNA binding"/>
    <property type="evidence" value="ECO:0007669"/>
    <property type="project" value="TreeGrafter"/>
</dbReference>
<dbReference type="EMBL" id="MWAK01000021">
    <property type="protein sequence ID" value="OPZ93495.1"/>
    <property type="molecule type" value="Genomic_DNA"/>
</dbReference>
<evidence type="ECO:0000256" key="2">
    <source>
        <dbReference type="ARBA" id="ARBA00022980"/>
    </source>
</evidence>
<accession>A0A1V5MK46</accession>
<keyword evidence="4" id="KW-0699">rRNA-binding</keyword>
<dbReference type="PRINTS" id="PR00974">
    <property type="entry name" value="RIBOSOMALS18"/>
</dbReference>
<protein>
    <recommendedName>
        <fullName evidence="4">Small ribosomal subunit protein bS18</fullName>
    </recommendedName>
</protein>
<dbReference type="InterPro" id="IPR001648">
    <property type="entry name" value="Ribosomal_bS18"/>
</dbReference>
<dbReference type="HAMAP" id="MF_00270">
    <property type="entry name" value="Ribosomal_bS18"/>
    <property type="match status" value="1"/>
</dbReference>
<dbReference type="Proteomes" id="UP000485484">
    <property type="component" value="Unassembled WGS sequence"/>
</dbReference>
<keyword evidence="2 4" id="KW-0689">Ribosomal protein</keyword>
<proteinExistence type="inferred from homology"/>
<dbReference type="GO" id="GO:0006412">
    <property type="term" value="P:translation"/>
    <property type="evidence" value="ECO:0007669"/>
    <property type="project" value="UniProtKB-UniRule"/>
</dbReference>
<evidence type="ECO:0000313" key="6">
    <source>
        <dbReference type="EMBL" id="OPZ93495.1"/>
    </source>
</evidence>
<dbReference type="PANTHER" id="PTHR13479">
    <property type="entry name" value="30S RIBOSOMAL PROTEIN S18"/>
    <property type="match status" value="1"/>
</dbReference>
<dbReference type="InterPro" id="IPR036870">
    <property type="entry name" value="Ribosomal_bS18_sf"/>
</dbReference>
<comment type="similarity">
    <text evidence="1 4 5">Belongs to the bacterial ribosomal protein bS18 family.</text>
</comment>
<reference evidence="6" key="1">
    <citation type="submission" date="2017-02" db="EMBL/GenBank/DDBJ databases">
        <title>Delving into the versatile metabolic prowess of the omnipresent phylum Bacteroidetes.</title>
        <authorList>
            <person name="Nobu M.K."/>
            <person name="Mei R."/>
            <person name="Narihiro T."/>
            <person name="Kuroda K."/>
            <person name="Liu W.-T."/>
        </authorList>
    </citation>
    <scope>NUCLEOTIDE SEQUENCE</scope>
    <source>
        <strain evidence="6">ADurb.Bin417</strain>
    </source>
</reference>
<organism evidence="6">
    <name type="scientific">candidate division TA06 bacterium ADurb.Bin417</name>
    <dbReference type="NCBI Taxonomy" id="1852828"/>
    <lineage>
        <taxon>Bacteria</taxon>
        <taxon>Bacteria division TA06</taxon>
    </lineage>
</organism>
<evidence type="ECO:0000256" key="5">
    <source>
        <dbReference type="RuleBase" id="RU003910"/>
    </source>
</evidence>
<comment type="function">
    <text evidence="4">Binds as a heterodimer with protein bS6 to the central domain of the 16S rRNA, where it helps stabilize the platform of the 30S subunit.</text>
</comment>
<name>A0A1V5MK46_UNCT6</name>
<dbReference type="GO" id="GO:0022627">
    <property type="term" value="C:cytosolic small ribosomal subunit"/>
    <property type="evidence" value="ECO:0007669"/>
    <property type="project" value="TreeGrafter"/>
</dbReference>